<protein>
    <recommendedName>
        <fullName evidence="6">ADAMTS cysteine-rich domain-containing protein</fullName>
    </recommendedName>
</protein>
<evidence type="ECO:0000313" key="8">
    <source>
        <dbReference type="Proteomes" id="UP000663879"/>
    </source>
</evidence>
<keyword evidence="1" id="KW-0479">Metal-binding</keyword>
<keyword evidence="5" id="KW-0325">Glycoprotein</keyword>
<organism evidence="7 8">
    <name type="scientific">Brachionus calyciflorus</name>
    <dbReference type="NCBI Taxonomy" id="104777"/>
    <lineage>
        <taxon>Eukaryota</taxon>
        <taxon>Metazoa</taxon>
        <taxon>Spiralia</taxon>
        <taxon>Gnathifera</taxon>
        <taxon>Rotifera</taxon>
        <taxon>Eurotatoria</taxon>
        <taxon>Monogononta</taxon>
        <taxon>Pseudotrocha</taxon>
        <taxon>Ploima</taxon>
        <taxon>Brachionidae</taxon>
        <taxon>Brachionus</taxon>
    </lineage>
</organism>
<keyword evidence="4" id="KW-1015">Disulfide bond</keyword>
<dbReference type="InterPro" id="IPR041645">
    <property type="entry name" value="ADAMTS_CR_2"/>
</dbReference>
<dbReference type="GO" id="GO:0008237">
    <property type="term" value="F:metallopeptidase activity"/>
    <property type="evidence" value="ECO:0007669"/>
    <property type="project" value="InterPro"/>
</dbReference>
<evidence type="ECO:0000256" key="1">
    <source>
        <dbReference type="ARBA" id="ARBA00022723"/>
    </source>
</evidence>
<keyword evidence="3" id="KW-0862">Zinc</keyword>
<name>A0A814B183_9BILA</name>
<sequence>MEKEGAENCPASDLFIMTPTLSFDKMQNIGRFSSCSIAQLKDYLLENNGGSSQAASCLTNVNLNEADISKSVDLINAGQKFDANDQCKRTYDSSASFCQGFSERICNNLFCRKNSSEDTCFGKGPAVEGTNCDVGKICLKGFCQASSLGATKCIFGDDLILDGTVEFSLPKQFETCENVIKIFNANGKTAIDFCNTNTGSSKCCQTCANILNPKTTTSITSTLTSTTTSKFLTSLASSTQPLTSTNLLTPSTLKTSFTTLILSSTNKETPKLTSTTVSAKSSKSFSISNFRSNYFVLLFSLILLLSNFV</sequence>
<evidence type="ECO:0000256" key="5">
    <source>
        <dbReference type="ARBA" id="ARBA00023180"/>
    </source>
</evidence>
<gene>
    <name evidence="7" type="ORF">OXX778_LOCUS12363</name>
</gene>
<keyword evidence="8" id="KW-1185">Reference proteome</keyword>
<dbReference type="Gene3D" id="3.40.390.10">
    <property type="entry name" value="Collagenase (Catalytic Domain)"/>
    <property type="match status" value="1"/>
</dbReference>
<keyword evidence="2" id="KW-0378">Hydrolase</keyword>
<dbReference type="Gene3D" id="3.40.1620.60">
    <property type="match status" value="1"/>
</dbReference>
<dbReference type="InterPro" id="IPR024079">
    <property type="entry name" value="MetalloPept_cat_dom_sf"/>
</dbReference>
<evidence type="ECO:0000313" key="7">
    <source>
        <dbReference type="EMBL" id="CAF0920527.1"/>
    </source>
</evidence>
<evidence type="ECO:0000259" key="6">
    <source>
        <dbReference type="Pfam" id="PF17771"/>
    </source>
</evidence>
<evidence type="ECO:0000256" key="2">
    <source>
        <dbReference type="ARBA" id="ARBA00022801"/>
    </source>
</evidence>
<dbReference type="Pfam" id="PF17771">
    <property type="entry name" value="ADAMTS_CR_2"/>
    <property type="match status" value="1"/>
</dbReference>
<feature type="domain" description="ADAMTS cysteine-rich" evidence="6">
    <location>
        <begin position="78"/>
        <end position="143"/>
    </location>
</feature>
<reference evidence="7" key="1">
    <citation type="submission" date="2021-02" db="EMBL/GenBank/DDBJ databases">
        <authorList>
            <person name="Nowell W R."/>
        </authorList>
    </citation>
    <scope>NUCLEOTIDE SEQUENCE</scope>
    <source>
        <strain evidence="7">Ploen Becks lab</strain>
    </source>
</reference>
<evidence type="ECO:0000256" key="3">
    <source>
        <dbReference type="ARBA" id="ARBA00022833"/>
    </source>
</evidence>
<dbReference type="GO" id="GO:0046872">
    <property type="term" value="F:metal ion binding"/>
    <property type="evidence" value="ECO:0007669"/>
    <property type="project" value="UniProtKB-KW"/>
</dbReference>
<dbReference type="AlphaFoldDB" id="A0A814B183"/>
<comment type="caution">
    <text evidence="7">The sequence shown here is derived from an EMBL/GenBank/DDBJ whole genome shotgun (WGS) entry which is preliminary data.</text>
</comment>
<evidence type="ECO:0000256" key="4">
    <source>
        <dbReference type="ARBA" id="ARBA00023157"/>
    </source>
</evidence>
<dbReference type="EMBL" id="CAJNOC010002230">
    <property type="protein sequence ID" value="CAF0920527.1"/>
    <property type="molecule type" value="Genomic_DNA"/>
</dbReference>
<dbReference type="Proteomes" id="UP000663879">
    <property type="component" value="Unassembled WGS sequence"/>
</dbReference>
<dbReference type="OrthoDB" id="6134861at2759"/>
<proteinExistence type="predicted"/>
<accession>A0A814B183</accession>